<comment type="caution">
    <text evidence="2">The sequence shown here is derived from an EMBL/GenBank/DDBJ whole genome shotgun (WGS) entry which is preliminary data.</text>
</comment>
<reference evidence="2 3" key="1">
    <citation type="submission" date="2019-07" db="EMBL/GenBank/DDBJ databases">
        <title>Draft genome assembly of a fouling barnacle, Amphibalanus amphitrite (Darwin, 1854): The first reference genome for Thecostraca.</title>
        <authorList>
            <person name="Kim W."/>
        </authorList>
    </citation>
    <scope>NUCLEOTIDE SEQUENCE [LARGE SCALE GENOMIC DNA]</scope>
    <source>
        <strain evidence="2">SNU_AA5</strain>
        <tissue evidence="2">Soma without cirri and trophi</tissue>
    </source>
</reference>
<organism evidence="2 3">
    <name type="scientific">Amphibalanus amphitrite</name>
    <name type="common">Striped barnacle</name>
    <name type="synonym">Balanus amphitrite</name>
    <dbReference type="NCBI Taxonomy" id="1232801"/>
    <lineage>
        <taxon>Eukaryota</taxon>
        <taxon>Metazoa</taxon>
        <taxon>Ecdysozoa</taxon>
        <taxon>Arthropoda</taxon>
        <taxon>Crustacea</taxon>
        <taxon>Multicrustacea</taxon>
        <taxon>Cirripedia</taxon>
        <taxon>Thoracica</taxon>
        <taxon>Thoracicalcarea</taxon>
        <taxon>Balanomorpha</taxon>
        <taxon>Balanoidea</taxon>
        <taxon>Balanidae</taxon>
        <taxon>Amphibalaninae</taxon>
        <taxon>Amphibalanus</taxon>
    </lineage>
</organism>
<name>A0A6A4WG94_AMPAM</name>
<dbReference type="GO" id="GO:0005813">
    <property type="term" value="C:centrosome"/>
    <property type="evidence" value="ECO:0007669"/>
    <property type="project" value="TreeGrafter"/>
</dbReference>
<dbReference type="EMBL" id="VIIS01000861">
    <property type="protein sequence ID" value="KAF0304258.1"/>
    <property type="molecule type" value="Genomic_DNA"/>
</dbReference>
<dbReference type="GO" id="GO:0030496">
    <property type="term" value="C:midbody"/>
    <property type="evidence" value="ECO:0007669"/>
    <property type="project" value="TreeGrafter"/>
</dbReference>
<dbReference type="Gene3D" id="3.30.720.220">
    <property type="match status" value="1"/>
</dbReference>
<dbReference type="Pfam" id="PF05439">
    <property type="entry name" value="JTB"/>
    <property type="match status" value="1"/>
</dbReference>
<dbReference type="PANTHER" id="PTHR13041:SF3">
    <property type="entry name" value="PROTEIN JTB"/>
    <property type="match status" value="1"/>
</dbReference>
<evidence type="ECO:0000313" key="3">
    <source>
        <dbReference type="Proteomes" id="UP000440578"/>
    </source>
</evidence>
<evidence type="ECO:0000256" key="1">
    <source>
        <dbReference type="SAM" id="Phobius"/>
    </source>
</evidence>
<proteinExistence type="predicted"/>
<evidence type="ECO:0000313" key="2">
    <source>
        <dbReference type="EMBL" id="KAF0304259.1"/>
    </source>
</evidence>
<dbReference type="PANTHER" id="PTHR13041">
    <property type="entry name" value="JTB PROTEIN-RELATED"/>
    <property type="match status" value="1"/>
</dbReference>
<keyword evidence="3" id="KW-1185">Reference proteome</keyword>
<dbReference type="AlphaFoldDB" id="A0A6A4WG94"/>
<dbReference type="InterPro" id="IPR008657">
    <property type="entry name" value="JTB"/>
</dbReference>
<accession>A0A6A4WG94</accession>
<keyword evidence="1" id="KW-1133">Transmembrane helix</keyword>
<gene>
    <name evidence="2" type="ORF">FJT64_023893</name>
</gene>
<feature type="transmembrane region" description="Helical" evidence="1">
    <location>
        <begin position="12"/>
        <end position="31"/>
    </location>
</feature>
<dbReference type="GO" id="GO:0016020">
    <property type="term" value="C:membrane"/>
    <property type="evidence" value="ECO:0007669"/>
    <property type="project" value="InterPro"/>
</dbReference>
<protein>
    <submittedName>
        <fullName evidence="2">Protein JTB</fullName>
    </submittedName>
</protein>
<sequence>MIELCSRRRMIAAIIVLVCVSIIIVLLENILTPDGVHGRRVAVSSEAPLPAAHNLSSALPATALPESAPGQRHCWESQTFTVARPCRRCTGFEKASGSVPECGHSDYIELLNCEKDGKVYRGCDGARDQGQRQFWLLELISLCSALVSGGAVIVRQRQLERTALGKIQRQLAAQV</sequence>
<dbReference type="Proteomes" id="UP000440578">
    <property type="component" value="Unassembled WGS sequence"/>
</dbReference>
<dbReference type="OrthoDB" id="206598at2759"/>
<dbReference type="EMBL" id="VIIS01000861">
    <property type="protein sequence ID" value="KAF0304259.1"/>
    <property type="molecule type" value="Genomic_DNA"/>
</dbReference>
<dbReference type="GO" id="GO:0005819">
    <property type="term" value="C:spindle"/>
    <property type="evidence" value="ECO:0007669"/>
    <property type="project" value="TreeGrafter"/>
</dbReference>
<keyword evidence="1" id="KW-0472">Membrane</keyword>
<dbReference type="GO" id="GO:0000281">
    <property type="term" value="P:mitotic cytokinesis"/>
    <property type="evidence" value="ECO:0007669"/>
    <property type="project" value="TreeGrafter"/>
</dbReference>
<dbReference type="GO" id="GO:0005737">
    <property type="term" value="C:cytoplasm"/>
    <property type="evidence" value="ECO:0007669"/>
    <property type="project" value="TreeGrafter"/>
</dbReference>
<keyword evidence="1" id="KW-0812">Transmembrane</keyword>